<protein>
    <submittedName>
        <fullName evidence="1">Uncharacterized protein</fullName>
    </submittedName>
</protein>
<dbReference type="EMBL" id="JAVRFG010000002">
    <property type="protein sequence ID" value="MDT0489128.1"/>
    <property type="molecule type" value="Genomic_DNA"/>
</dbReference>
<gene>
    <name evidence="1" type="ORF">RM717_01240</name>
</gene>
<keyword evidence="2" id="KW-1185">Reference proteome</keyword>
<organism evidence="1 2">
    <name type="scientific">Streptomyces stephensoniae</name>
    <dbReference type="NCBI Taxonomy" id="3375367"/>
    <lineage>
        <taxon>Bacteria</taxon>
        <taxon>Bacillati</taxon>
        <taxon>Actinomycetota</taxon>
        <taxon>Actinomycetes</taxon>
        <taxon>Kitasatosporales</taxon>
        <taxon>Streptomycetaceae</taxon>
        <taxon>Streptomyces</taxon>
    </lineage>
</organism>
<dbReference type="RefSeq" id="WP_311595218.1">
    <property type="nucleotide sequence ID" value="NZ_JAVRFG010000002.1"/>
</dbReference>
<name>A0ABU2VU43_9ACTN</name>
<comment type="caution">
    <text evidence="1">The sequence shown here is derived from an EMBL/GenBank/DDBJ whole genome shotgun (WGS) entry which is preliminary data.</text>
</comment>
<proteinExistence type="predicted"/>
<accession>A0ABU2VU43</accession>
<sequence>MEILLRLRFPRIMWALTPRPPEQDRPFAELVRIESVSAYRALFCAELDTAITDRAAEHKAADEPHAAGGALRCPVGPARYAVDVTVSDGRRVTSLGGGTLPNRRLVMRWLRRQALRLADGHGGDIPPGAPHLPARDVDPVVFHGSDAPERLRSWAGDDEHQDNAIHALKCGLPAVLTVTDPAVGMHITLAGWPVRSARAVGDTLPDGSP</sequence>
<evidence type="ECO:0000313" key="1">
    <source>
        <dbReference type="EMBL" id="MDT0489128.1"/>
    </source>
</evidence>
<evidence type="ECO:0000313" key="2">
    <source>
        <dbReference type="Proteomes" id="UP001180556"/>
    </source>
</evidence>
<reference evidence="2" key="1">
    <citation type="submission" date="2023-07" db="EMBL/GenBank/DDBJ databases">
        <title>30 novel species of actinomycetes from the DSMZ collection.</title>
        <authorList>
            <person name="Nouioui I."/>
        </authorList>
    </citation>
    <scope>NUCLEOTIDE SEQUENCE [LARGE SCALE GENOMIC DNA]</scope>
    <source>
        <strain evidence="2">DSM 40932</strain>
    </source>
</reference>
<dbReference type="Proteomes" id="UP001180556">
    <property type="component" value="Unassembled WGS sequence"/>
</dbReference>